<gene>
    <name evidence="8" type="ORF">ASN18_0818</name>
</gene>
<evidence type="ECO:0000256" key="5">
    <source>
        <dbReference type="ARBA" id="ARBA00023014"/>
    </source>
</evidence>
<protein>
    <submittedName>
        <fullName evidence="8">B12-binding domain-containing radical SAM protein</fullName>
    </submittedName>
</protein>
<dbReference type="PANTHER" id="PTHR43409:SF16">
    <property type="entry name" value="SLR0320 PROTEIN"/>
    <property type="match status" value="1"/>
</dbReference>
<keyword evidence="4" id="KW-0408">Iron</keyword>
<dbReference type="InterPro" id="IPR006638">
    <property type="entry name" value="Elp3/MiaA/NifB-like_rSAM"/>
</dbReference>
<dbReference type="PANTHER" id="PTHR43409">
    <property type="entry name" value="ANAEROBIC MAGNESIUM-PROTOPORPHYRIN IX MONOMETHYL ESTER CYCLASE-RELATED"/>
    <property type="match status" value="1"/>
</dbReference>
<dbReference type="SFLD" id="SFLDG01082">
    <property type="entry name" value="B12-binding_domain_containing"/>
    <property type="match status" value="1"/>
</dbReference>
<sequence>MVFYYKYLKDTLDVIKAVSGAVIVAGGSGFSMFAAEIMKDEPRIDFGVFLEGEVTLPLLIENISTPEKAASVYYRKDGELIFTGKGASTDVNLLNAPLRAGMNVGGYKKARDAIGVETKRGCSLTCIYCVYGFLNGKSLRLRRPAVVADEIEALASENGVTEFTFVDSMFNVPKRHAEEICTELIRRNIKGLSWSAWFSEKNLDKEFIELIKRAGCKTVILSPDGFSDAVLEKLGKHITKGDILRTHDLLRAEGGLEVSYNFFKNPPGQSVKTFLELMAFFAVAKAQMGSRVHFEFNSMRIEPHTGLYSTALAEGIITEADDLLYPKYYTNPKTPYIETIFNALLRLKELRR</sequence>
<comment type="caution">
    <text evidence="8">The sequence shown here is derived from an EMBL/GenBank/DDBJ whole genome shotgun (WGS) entry which is preliminary data.</text>
</comment>
<evidence type="ECO:0000256" key="4">
    <source>
        <dbReference type="ARBA" id="ARBA00023004"/>
    </source>
</evidence>
<proteinExistence type="predicted"/>
<dbReference type="PROSITE" id="PS51918">
    <property type="entry name" value="RADICAL_SAM"/>
    <property type="match status" value="1"/>
</dbReference>
<feature type="domain" description="B12-binding" evidence="6">
    <location>
        <begin position="1"/>
        <end position="70"/>
    </location>
</feature>
<dbReference type="Gene3D" id="3.40.50.280">
    <property type="entry name" value="Cobalamin-binding domain"/>
    <property type="match status" value="1"/>
</dbReference>
<evidence type="ECO:0000256" key="3">
    <source>
        <dbReference type="ARBA" id="ARBA00022723"/>
    </source>
</evidence>
<dbReference type="InterPro" id="IPR023404">
    <property type="entry name" value="rSAM_horseshoe"/>
</dbReference>
<dbReference type="Gene3D" id="3.80.30.20">
    <property type="entry name" value="tm_1862 like domain"/>
    <property type="match status" value="1"/>
</dbReference>
<keyword evidence="2" id="KW-0949">S-adenosyl-L-methionine</keyword>
<evidence type="ECO:0000313" key="8">
    <source>
        <dbReference type="EMBL" id="KWT91700.1"/>
    </source>
</evidence>
<dbReference type="InterPro" id="IPR006158">
    <property type="entry name" value="Cobalamin-bd"/>
</dbReference>
<dbReference type="SMART" id="SM00729">
    <property type="entry name" value="Elp3"/>
    <property type="match status" value="1"/>
</dbReference>
<evidence type="ECO:0000256" key="2">
    <source>
        <dbReference type="ARBA" id="ARBA00022691"/>
    </source>
</evidence>
<organism evidence="8 9">
    <name type="scientific">Candidatus Magnetominusculus xianensis</name>
    <dbReference type="NCBI Taxonomy" id="1748249"/>
    <lineage>
        <taxon>Bacteria</taxon>
        <taxon>Pseudomonadati</taxon>
        <taxon>Nitrospirota</taxon>
        <taxon>Nitrospiria</taxon>
        <taxon>Nitrospirales</taxon>
        <taxon>Nitrospiraceae</taxon>
        <taxon>Candidatus Magnetominusculus</taxon>
    </lineage>
</organism>
<dbReference type="SFLD" id="SFLDS00029">
    <property type="entry name" value="Radical_SAM"/>
    <property type="match status" value="1"/>
</dbReference>
<comment type="cofactor">
    <cofactor evidence="1">
        <name>[4Fe-4S] cluster</name>
        <dbReference type="ChEBI" id="CHEBI:49883"/>
    </cofactor>
</comment>
<accession>A0ABR5SHQ1</accession>
<dbReference type="PROSITE" id="PS51332">
    <property type="entry name" value="B12_BINDING"/>
    <property type="match status" value="1"/>
</dbReference>
<name>A0ABR5SHQ1_9BACT</name>
<dbReference type="InterPro" id="IPR034466">
    <property type="entry name" value="Methyltransferase_Class_B"/>
</dbReference>
<dbReference type="Proteomes" id="UP000060487">
    <property type="component" value="Unassembled WGS sequence"/>
</dbReference>
<evidence type="ECO:0000256" key="1">
    <source>
        <dbReference type="ARBA" id="ARBA00001966"/>
    </source>
</evidence>
<dbReference type="SUPFAM" id="SSF102114">
    <property type="entry name" value="Radical SAM enzymes"/>
    <property type="match status" value="1"/>
</dbReference>
<evidence type="ECO:0000259" key="7">
    <source>
        <dbReference type="PROSITE" id="PS51918"/>
    </source>
</evidence>
<dbReference type="InterPro" id="IPR058240">
    <property type="entry name" value="rSAM_sf"/>
</dbReference>
<dbReference type="Pfam" id="PF04055">
    <property type="entry name" value="Radical_SAM"/>
    <property type="match status" value="1"/>
</dbReference>
<keyword evidence="5" id="KW-0411">Iron-sulfur</keyword>
<feature type="domain" description="Radical SAM core" evidence="7">
    <location>
        <begin position="108"/>
        <end position="352"/>
    </location>
</feature>
<keyword evidence="3" id="KW-0479">Metal-binding</keyword>
<keyword evidence="9" id="KW-1185">Reference proteome</keyword>
<evidence type="ECO:0000259" key="6">
    <source>
        <dbReference type="PROSITE" id="PS51332"/>
    </source>
</evidence>
<reference evidence="8 9" key="1">
    <citation type="submission" date="2015-11" db="EMBL/GenBank/DDBJ databases">
        <authorList>
            <person name="Lin W."/>
        </authorList>
    </citation>
    <scope>NUCLEOTIDE SEQUENCE [LARGE SCALE GENOMIC DNA]</scope>
    <source>
        <strain evidence="8 9">HCH-1</strain>
    </source>
</reference>
<dbReference type="EMBL" id="LNQR01000030">
    <property type="protein sequence ID" value="KWT91700.1"/>
    <property type="molecule type" value="Genomic_DNA"/>
</dbReference>
<dbReference type="InterPro" id="IPR051198">
    <property type="entry name" value="BchE-like"/>
</dbReference>
<evidence type="ECO:0000313" key="9">
    <source>
        <dbReference type="Proteomes" id="UP000060487"/>
    </source>
</evidence>
<dbReference type="SFLD" id="SFLDG01123">
    <property type="entry name" value="methyltransferase_(Class_B)"/>
    <property type="match status" value="1"/>
</dbReference>
<dbReference type="InterPro" id="IPR007197">
    <property type="entry name" value="rSAM"/>
</dbReference>